<dbReference type="Proteomes" id="UP000198878">
    <property type="component" value="Unassembled WGS sequence"/>
</dbReference>
<feature type="chain" id="PRO_5011496806" evidence="4">
    <location>
        <begin position="24"/>
        <end position="485"/>
    </location>
</feature>
<gene>
    <name evidence="6" type="ORF">SAMN05421837_102229</name>
</gene>
<dbReference type="InterPro" id="IPR013595">
    <property type="entry name" value="Pept_S33_TAP-like_C"/>
</dbReference>
<organism evidence="6 7">
    <name type="scientific">Amycolatopsis pretoriensis</name>
    <dbReference type="NCBI Taxonomy" id="218821"/>
    <lineage>
        <taxon>Bacteria</taxon>
        <taxon>Bacillati</taxon>
        <taxon>Actinomycetota</taxon>
        <taxon>Actinomycetes</taxon>
        <taxon>Pseudonocardiales</taxon>
        <taxon>Pseudonocardiaceae</taxon>
        <taxon>Amycolatopsis</taxon>
    </lineage>
</organism>
<dbReference type="PANTHER" id="PTHR43248:SF29">
    <property type="entry name" value="TRIPEPTIDYL AMINOPEPTIDASE"/>
    <property type="match status" value="1"/>
</dbReference>
<dbReference type="Pfam" id="PF08386">
    <property type="entry name" value="Abhydrolase_4"/>
    <property type="match status" value="1"/>
</dbReference>
<feature type="domain" description="Peptidase S33 tripeptidyl aminopeptidase-like C-terminal" evidence="5">
    <location>
        <begin position="377"/>
        <end position="479"/>
    </location>
</feature>
<feature type="signal peptide" evidence="4">
    <location>
        <begin position="1"/>
        <end position="23"/>
    </location>
</feature>
<dbReference type="STRING" id="218821.SAMN05421837_102229"/>
<evidence type="ECO:0000256" key="3">
    <source>
        <dbReference type="ARBA" id="ARBA00022801"/>
    </source>
</evidence>
<protein>
    <submittedName>
        <fullName evidence="6">TAP-like protein</fullName>
    </submittedName>
</protein>
<comment type="similarity">
    <text evidence="1">Belongs to the peptidase S33 family.</text>
</comment>
<name>A0A1H5QDP0_9PSEU</name>
<evidence type="ECO:0000256" key="1">
    <source>
        <dbReference type="ARBA" id="ARBA00010088"/>
    </source>
</evidence>
<dbReference type="AlphaFoldDB" id="A0A1H5QDP0"/>
<proteinExistence type="inferred from homology"/>
<dbReference type="GO" id="GO:0016787">
    <property type="term" value="F:hydrolase activity"/>
    <property type="evidence" value="ECO:0007669"/>
    <property type="project" value="UniProtKB-KW"/>
</dbReference>
<evidence type="ECO:0000313" key="6">
    <source>
        <dbReference type="EMBL" id="SEF23528.1"/>
    </source>
</evidence>
<evidence type="ECO:0000259" key="5">
    <source>
        <dbReference type="Pfam" id="PF08386"/>
    </source>
</evidence>
<reference evidence="7" key="1">
    <citation type="submission" date="2016-10" db="EMBL/GenBank/DDBJ databases">
        <authorList>
            <person name="Varghese N."/>
            <person name="Submissions S."/>
        </authorList>
    </citation>
    <scope>NUCLEOTIDE SEQUENCE [LARGE SCALE GENOMIC DNA]</scope>
    <source>
        <strain evidence="7">DSM 44654</strain>
    </source>
</reference>
<dbReference type="InterPro" id="IPR029058">
    <property type="entry name" value="AB_hydrolase_fold"/>
</dbReference>
<keyword evidence="2 4" id="KW-0732">Signal</keyword>
<evidence type="ECO:0000256" key="4">
    <source>
        <dbReference type="SAM" id="SignalP"/>
    </source>
</evidence>
<dbReference type="Gene3D" id="3.40.50.1820">
    <property type="entry name" value="alpha/beta hydrolase"/>
    <property type="match status" value="1"/>
</dbReference>
<evidence type="ECO:0000256" key="2">
    <source>
        <dbReference type="ARBA" id="ARBA00022729"/>
    </source>
</evidence>
<accession>A0A1H5QDP0</accession>
<keyword evidence="3" id="KW-0378">Hydrolase</keyword>
<dbReference type="EMBL" id="FNUJ01000002">
    <property type="protein sequence ID" value="SEF23528.1"/>
    <property type="molecule type" value="Genomic_DNA"/>
</dbReference>
<dbReference type="SUPFAM" id="SSF53474">
    <property type="entry name" value="alpha/beta-Hydrolases"/>
    <property type="match status" value="1"/>
</dbReference>
<keyword evidence="7" id="KW-1185">Reference proteome</keyword>
<evidence type="ECO:0000313" key="7">
    <source>
        <dbReference type="Proteomes" id="UP000198878"/>
    </source>
</evidence>
<sequence length="485" mass="51214">MEPMKRILPAALAAAAMVSGVSAADATEGTPVTWGPCPADVAKPGLRCSTLDVPLDYRHPDGPKISVALSRLASAKPAQRRGVLLVNQGGPGLTGLGFPASLVEAGLPQPVRDAYDVIGFDPRGIGHSAPVTCDLTPKQTVESVNPPFPYRPADVTKAAEAAKTVAQQCLTSKTASALPFITTANTARDMDRIRVALGEPKLSYYGDSYGTYLGAVYTTLFPQRSDRIVLDSSLGPEGYDAEALRSQGLGFEIRFPDFAKLAAADPARYGLGATPAAVRAKYFELAERLDRVPAQGYDGTTFRTITAALLRADVALPALAKLWHQLDVGEPVAAAAGTDAGSDNFAAGYLAVVCGDSRWPQAVATYQRTVAVDRVRYPMYGPYAANIRPCAFWPSPVEPPVRITGRGPANVLMLQNLRDPATPMPGALRLRAAFGDRARLVTADQGGHVAYLNGSNQCGNDAVSDYLATGHRPAHDVFCRVTPGG</sequence>
<dbReference type="PANTHER" id="PTHR43248">
    <property type="entry name" value="2-SUCCINYL-6-HYDROXY-2,4-CYCLOHEXADIENE-1-CARBOXYLATE SYNTHASE"/>
    <property type="match status" value="1"/>
</dbReference>
<dbReference type="InterPro" id="IPR051601">
    <property type="entry name" value="Serine_prot/Carboxylest_S33"/>
</dbReference>